<keyword evidence="3" id="KW-1185">Reference proteome</keyword>
<feature type="compositionally biased region" description="Basic and acidic residues" evidence="1">
    <location>
        <begin position="132"/>
        <end position="142"/>
    </location>
</feature>
<sequence>MTAYDHLTHQDGTIEADHKTKPSTETRLPYTSHRGTLSSSRRKNRTVKTAKELISSLDDTNIQATTHPAIATVEEKHDEVSELANPKEVPSGWYGKKVLKEKYAENGASRGFNKPYNFNSWRGGGDGGDGENGDRKKGKEGGSGDDGTSDGGESSSGGGTEAVTKRLENAVLEEDEGEEDLEAFQNGQIREASSVYSHDYEEELRRRLKAKESIRIEFQRTGNFEERSLQFYNERLRQAAWNSRKLQEKKQKEMDKSVEQKTEMTRELRNPKELKLRHDDGKITNSWTWKMNDTDIGEYVHTYGGAGNIRMTNGYQRCFPWSLK</sequence>
<organism evidence="2 3">
    <name type="scientific">Hymenoscyphus albidus</name>
    <dbReference type="NCBI Taxonomy" id="595503"/>
    <lineage>
        <taxon>Eukaryota</taxon>
        <taxon>Fungi</taxon>
        <taxon>Dikarya</taxon>
        <taxon>Ascomycota</taxon>
        <taxon>Pezizomycotina</taxon>
        <taxon>Leotiomycetes</taxon>
        <taxon>Helotiales</taxon>
        <taxon>Helotiaceae</taxon>
        <taxon>Hymenoscyphus</taxon>
    </lineage>
</organism>
<evidence type="ECO:0000313" key="2">
    <source>
        <dbReference type="EMBL" id="CAG8976542.1"/>
    </source>
</evidence>
<feature type="region of interest" description="Disordered" evidence="1">
    <location>
        <begin position="247"/>
        <end position="266"/>
    </location>
</feature>
<accession>A0A9N9LNU9</accession>
<dbReference type="EMBL" id="CAJVRM010000181">
    <property type="protein sequence ID" value="CAG8976542.1"/>
    <property type="molecule type" value="Genomic_DNA"/>
</dbReference>
<feature type="region of interest" description="Disordered" evidence="1">
    <location>
        <begin position="1"/>
        <end position="48"/>
    </location>
</feature>
<name>A0A9N9LNU9_9HELO</name>
<dbReference type="OrthoDB" id="10407154at2759"/>
<evidence type="ECO:0000313" key="3">
    <source>
        <dbReference type="Proteomes" id="UP000701801"/>
    </source>
</evidence>
<gene>
    <name evidence="2" type="ORF">HYALB_00011019</name>
</gene>
<reference evidence="2" key="1">
    <citation type="submission" date="2021-07" db="EMBL/GenBank/DDBJ databases">
        <authorList>
            <person name="Durling M."/>
        </authorList>
    </citation>
    <scope>NUCLEOTIDE SEQUENCE</scope>
</reference>
<protein>
    <submittedName>
        <fullName evidence="2">Uncharacterized protein</fullName>
    </submittedName>
</protein>
<feature type="region of interest" description="Disordered" evidence="1">
    <location>
        <begin position="108"/>
        <end position="162"/>
    </location>
</feature>
<dbReference type="AlphaFoldDB" id="A0A9N9LNU9"/>
<feature type="compositionally biased region" description="Basic and acidic residues" evidence="1">
    <location>
        <begin position="15"/>
        <end position="24"/>
    </location>
</feature>
<dbReference type="Proteomes" id="UP000701801">
    <property type="component" value="Unassembled WGS sequence"/>
</dbReference>
<proteinExistence type="predicted"/>
<evidence type="ECO:0000256" key="1">
    <source>
        <dbReference type="SAM" id="MobiDB-lite"/>
    </source>
</evidence>
<comment type="caution">
    <text evidence="2">The sequence shown here is derived from an EMBL/GenBank/DDBJ whole genome shotgun (WGS) entry which is preliminary data.</text>
</comment>